<protein>
    <submittedName>
        <fullName evidence="1">Uncharacterized protein</fullName>
    </submittedName>
</protein>
<reference evidence="1 2" key="1">
    <citation type="submission" date="2019-05" db="EMBL/GenBank/DDBJ databases">
        <title>Another draft genome of Portunus trituberculatus and its Hox gene families provides insights of decapod evolution.</title>
        <authorList>
            <person name="Jeong J.-H."/>
            <person name="Song I."/>
            <person name="Kim S."/>
            <person name="Choi T."/>
            <person name="Kim D."/>
            <person name="Ryu S."/>
            <person name="Kim W."/>
        </authorList>
    </citation>
    <scope>NUCLEOTIDE SEQUENCE [LARGE SCALE GENOMIC DNA]</scope>
    <source>
        <tissue evidence="1">Muscle</tissue>
    </source>
</reference>
<sequence>MRCRFESVAQYCSFIYAEWLGNHQRAAHYTVNTSIVSSCLLVSLCVSWCPPLFGVEGGGSVRVIDESFKVMGSAGQAGRQVVSYNAPLPIYSAALLTARR</sequence>
<name>A0A5B7HJJ5_PORTR</name>
<keyword evidence="2" id="KW-1185">Reference proteome</keyword>
<accession>A0A5B7HJJ5</accession>
<evidence type="ECO:0000313" key="2">
    <source>
        <dbReference type="Proteomes" id="UP000324222"/>
    </source>
</evidence>
<evidence type="ECO:0000313" key="1">
    <source>
        <dbReference type="EMBL" id="MPC69909.1"/>
    </source>
</evidence>
<dbReference type="Proteomes" id="UP000324222">
    <property type="component" value="Unassembled WGS sequence"/>
</dbReference>
<organism evidence="1 2">
    <name type="scientific">Portunus trituberculatus</name>
    <name type="common">Swimming crab</name>
    <name type="synonym">Neptunus trituberculatus</name>
    <dbReference type="NCBI Taxonomy" id="210409"/>
    <lineage>
        <taxon>Eukaryota</taxon>
        <taxon>Metazoa</taxon>
        <taxon>Ecdysozoa</taxon>
        <taxon>Arthropoda</taxon>
        <taxon>Crustacea</taxon>
        <taxon>Multicrustacea</taxon>
        <taxon>Malacostraca</taxon>
        <taxon>Eumalacostraca</taxon>
        <taxon>Eucarida</taxon>
        <taxon>Decapoda</taxon>
        <taxon>Pleocyemata</taxon>
        <taxon>Brachyura</taxon>
        <taxon>Eubrachyura</taxon>
        <taxon>Portunoidea</taxon>
        <taxon>Portunidae</taxon>
        <taxon>Portuninae</taxon>
        <taxon>Portunus</taxon>
    </lineage>
</organism>
<comment type="caution">
    <text evidence="1">The sequence shown here is derived from an EMBL/GenBank/DDBJ whole genome shotgun (WGS) entry which is preliminary data.</text>
</comment>
<gene>
    <name evidence="1" type="ORF">E2C01_064142</name>
</gene>
<dbReference type="AlphaFoldDB" id="A0A5B7HJJ5"/>
<proteinExistence type="predicted"/>
<dbReference type="EMBL" id="VSRR010030197">
    <property type="protein sequence ID" value="MPC69909.1"/>
    <property type="molecule type" value="Genomic_DNA"/>
</dbReference>